<dbReference type="Gene3D" id="1.10.540.10">
    <property type="entry name" value="Acyl-CoA dehydrogenase/oxidase, N-terminal domain"/>
    <property type="match status" value="1"/>
</dbReference>
<organism evidence="4 5">
    <name type="scientific">Pseudomonas jinjuensis</name>
    <dbReference type="NCBI Taxonomy" id="198616"/>
    <lineage>
        <taxon>Bacteria</taxon>
        <taxon>Pseudomonadati</taxon>
        <taxon>Pseudomonadota</taxon>
        <taxon>Gammaproteobacteria</taxon>
        <taxon>Pseudomonadales</taxon>
        <taxon>Pseudomonadaceae</taxon>
        <taxon>Pseudomonas</taxon>
    </lineage>
</organism>
<protein>
    <submittedName>
        <fullName evidence="4">Acyl-CoA dehydrogenase</fullName>
    </submittedName>
</protein>
<dbReference type="InterPro" id="IPR046373">
    <property type="entry name" value="Acyl-CoA_Oxase/DH_mid-dom_sf"/>
</dbReference>
<dbReference type="GO" id="GO:0003995">
    <property type="term" value="F:acyl-CoA dehydrogenase activity"/>
    <property type="evidence" value="ECO:0007669"/>
    <property type="project" value="TreeGrafter"/>
</dbReference>
<feature type="domain" description="Acyl-CoA dehydrogenase/oxidase N-terminal" evidence="2">
    <location>
        <begin position="31"/>
        <end position="98"/>
    </location>
</feature>
<evidence type="ECO:0000313" key="5">
    <source>
        <dbReference type="Proteomes" id="UP000242957"/>
    </source>
</evidence>
<evidence type="ECO:0000313" key="4">
    <source>
        <dbReference type="EMBL" id="SDN71873.1"/>
    </source>
</evidence>
<dbReference type="InterPro" id="IPR013786">
    <property type="entry name" value="AcylCoA_DH/ox_N"/>
</dbReference>
<dbReference type="Pfam" id="PF08028">
    <property type="entry name" value="Acyl-CoA_dh_2"/>
    <property type="match status" value="1"/>
</dbReference>
<dbReference type="Proteomes" id="UP000242957">
    <property type="component" value="Unassembled WGS sequence"/>
</dbReference>
<dbReference type="Gene3D" id="2.40.110.10">
    <property type="entry name" value="Butyryl-CoA Dehydrogenase, subunit A, domain 2"/>
    <property type="match status" value="1"/>
</dbReference>
<dbReference type="GO" id="GO:0050660">
    <property type="term" value="F:flavin adenine dinucleotide binding"/>
    <property type="evidence" value="ECO:0007669"/>
    <property type="project" value="InterPro"/>
</dbReference>
<accession>A0A1H0DPA1</accession>
<dbReference type="InterPro" id="IPR009100">
    <property type="entry name" value="AcylCoA_DH/oxidase_NM_dom_sf"/>
</dbReference>
<dbReference type="EMBL" id="FNIJ01000004">
    <property type="protein sequence ID" value="SDN71873.1"/>
    <property type="molecule type" value="Genomic_DNA"/>
</dbReference>
<gene>
    <name evidence="4" type="ORF">SAMN05216193_104367</name>
</gene>
<dbReference type="STRING" id="198616.SAMN05216193_104367"/>
<dbReference type="PANTHER" id="PTHR43884">
    <property type="entry name" value="ACYL-COA DEHYDROGENASE"/>
    <property type="match status" value="1"/>
</dbReference>
<dbReference type="InterPro" id="IPR036250">
    <property type="entry name" value="AcylCo_DH-like_C"/>
</dbReference>
<dbReference type="PIRSF" id="PIRSF016578">
    <property type="entry name" value="HsaA"/>
    <property type="match status" value="1"/>
</dbReference>
<dbReference type="OrthoDB" id="7316074at2"/>
<proteinExistence type="predicted"/>
<sequence>MSSIAYAEKSINADRSAEGLLAYARSLVPTLKARAKETAALGRLPDETVADLEAGGLLSMTTPRKYGGQPVSVRAYLDIVSELGRGDASVAWVASLINVSTWCAATFFGEQGADEVFGSGQPVRSAGVLSPRKAQVKKVEGGYLIEDGLWGFNSGVYHANWDLLGIPIVDAEGRVIDQGAAMIPTAELQILNDWNVIGISGSGSSSVAAKNVFVPDSRVISVSRAILGEYESTHLADEPLFRTACMPVLAIILTFPALGLGSAALEAFLEGLPRRGIQYSWYTRQGEAPITHLQVGEASAKLDAARALLEKHADAIDASAASGQYMDFVERARVRRDVGFAEKLIWEAVDQLATASGGSLAAVGNPFTRLWQDARVASLHGIVTPTTNFETFGRILCGMEAGTPFI</sequence>
<keyword evidence="1" id="KW-0560">Oxidoreductase</keyword>
<dbReference type="InterPro" id="IPR013107">
    <property type="entry name" value="Acyl-CoA_DH_C"/>
</dbReference>
<dbReference type="InterPro" id="IPR037069">
    <property type="entry name" value="AcylCoA_DH/ox_N_sf"/>
</dbReference>
<name>A0A1H0DPA1_9PSED</name>
<dbReference type="SUPFAM" id="SSF56645">
    <property type="entry name" value="Acyl-CoA dehydrogenase NM domain-like"/>
    <property type="match status" value="1"/>
</dbReference>
<evidence type="ECO:0000259" key="3">
    <source>
        <dbReference type="Pfam" id="PF08028"/>
    </source>
</evidence>
<dbReference type="Gene3D" id="1.20.140.10">
    <property type="entry name" value="Butyryl-CoA Dehydrogenase, subunit A, domain 3"/>
    <property type="match status" value="1"/>
</dbReference>
<dbReference type="PANTHER" id="PTHR43884:SF12">
    <property type="entry name" value="ISOVALERYL-COA DEHYDROGENASE, MITOCHONDRIAL-RELATED"/>
    <property type="match status" value="1"/>
</dbReference>
<dbReference type="SUPFAM" id="SSF47203">
    <property type="entry name" value="Acyl-CoA dehydrogenase C-terminal domain-like"/>
    <property type="match status" value="1"/>
</dbReference>
<reference evidence="5" key="1">
    <citation type="submission" date="2016-10" db="EMBL/GenBank/DDBJ databases">
        <authorList>
            <person name="Varghese N."/>
            <person name="Submissions S."/>
        </authorList>
    </citation>
    <scope>NUCLEOTIDE SEQUENCE [LARGE SCALE GENOMIC DNA]</scope>
    <source>
        <strain evidence="5">JCM 21621</strain>
    </source>
</reference>
<evidence type="ECO:0000256" key="1">
    <source>
        <dbReference type="ARBA" id="ARBA00023002"/>
    </source>
</evidence>
<dbReference type="Pfam" id="PF02771">
    <property type="entry name" value="Acyl-CoA_dh_N"/>
    <property type="match status" value="1"/>
</dbReference>
<dbReference type="AlphaFoldDB" id="A0A1H0DPA1"/>
<dbReference type="RefSeq" id="WP_084314454.1">
    <property type="nucleotide sequence ID" value="NZ_FNIJ01000004.1"/>
</dbReference>
<evidence type="ECO:0000259" key="2">
    <source>
        <dbReference type="Pfam" id="PF02771"/>
    </source>
</evidence>
<feature type="domain" description="Acyl-CoA dehydrogenase C-terminal" evidence="3">
    <location>
        <begin position="252"/>
        <end position="383"/>
    </location>
</feature>
<keyword evidence="5" id="KW-1185">Reference proteome</keyword>